<feature type="transmembrane region" description="Helical" evidence="1">
    <location>
        <begin position="58"/>
        <end position="75"/>
    </location>
</feature>
<feature type="transmembrane region" description="Helical" evidence="1">
    <location>
        <begin position="33"/>
        <end position="51"/>
    </location>
</feature>
<dbReference type="InterPro" id="IPR007563">
    <property type="entry name" value="DUF554"/>
</dbReference>
<feature type="transmembrane region" description="Helical" evidence="1">
    <location>
        <begin position="102"/>
        <end position="120"/>
    </location>
</feature>
<sequence>MPIGLLSNCAGVFVGGLIGTACGKYLTERMKEVLTMIFGVAAIANGIVSVIKVESMPPAILAVIVGTFLGELIQLEQRVKGGLHWILEKLPLSADHIDMDEYVTIVAIFCASGFGIYGVLMEGMSGESSILLSKAVMDLFTALIFAGTMGVAVSLAAVPQLVVFLLIFALSQLIVPLTTPELLNDFMGCGGILTIAAGLRVSKIRDIPIMNMLPALVFAMPFSSLWGMIF</sequence>
<dbReference type="PANTHER" id="PTHR36111:SF2">
    <property type="entry name" value="INNER MEMBRANE PROTEIN"/>
    <property type="match status" value="1"/>
</dbReference>
<keyword evidence="1" id="KW-1133">Transmembrane helix</keyword>
<evidence type="ECO:0000313" key="3">
    <source>
        <dbReference type="Proteomes" id="UP000886780"/>
    </source>
</evidence>
<evidence type="ECO:0000256" key="1">
    <source>
        <dbReference type="SAM" id="Phobius"/>
    </source>
</evidence>
<proteinExistence type="predicted"/>
<reference evidence="2" key="2">
    <citation type="submission" date="2021-04" db="EMBL/GenBank/DDBJ databases">
        <authorList>
            <person name="Gilroy R."/>
        </authorList>
    </citation>
    <scope>NUCLEOTIDE SEQUENCE</scope>
    <source>
        <strain evidence="2">ChiGjej4B4-12881</strain>
    </source>
</reference>
<organism evidence="2 3">
    <name type="scientific">Candidatus Lachnoclostridium stercoripullorum</name>
    <dbReference type="NCBI Taxonomy" id="2838635"/>
    <lineage>
        <taxon>Bacteria</taxon>
        <taxon>Bacillati</taxon>
        <taxon>Bacillota</taxon>
        <taxon>Clostridia</taxon>
        <taxon>Lachnospirales</taxon>
        <taxon>Lachnospiraceae</taxon>
    </lineage>
</organism>
<feature type="transmembrane region" description="Helical" evidence="1">
    <location>
        <begin position="140"/>
        <end position="170"/>
    </location>
</feature>
<comment type="caution">
    <text evidence="2">The sequence shown here is derived from an EMBL/GenBank/DDBJ whole genome shotgun (WGS) entry which is preliminary data.</text>
</comment>
<keyword evidence="1" id="KW-0812">Transmembrane</keyword>
<accession>A0A9D1W2B7</accession>
<reference evidence="2" key="1">
    <citation type="journal article" date="2021" name="PeerJ">
        <title>Extensive microbial diversity within the chicken gut microbiome revealed by metagenomics and culture.</title>
        <authorList>
            <person name="Gilroy R."/>
            <person name="Ravi A."/>
            <person name="Getino M."/>
            <person name="Pursley I."/>
            <person name="Horton D.L."/>
            <person name="Alikhan N.F."/>
            <person name="Baker D."/>
            <person name="Gharbi K."/>
            <person name="Hall N."/>
            <person name="Watson M."/>
            <person name="Adriaenssens E.M."/>
            <person name="Foster-Nyarko E."/>
            <person name="Jarju S."/>
            <person name="Secka A."/>
            <person name="Antonio M."/>
            <person name="Oren A."/>
            <person name="Chaudhuri R.R."/>
            <person name="La Ragione R."/>
            <person name="Hildebrand F."/>
            <person name="Pallen M.J."/>
        </authorList>
    </citation>
    <scope>NUCLEOTIDE SEQUENCE</scope>
    <source>
        <strain evidence="2">ChiGjej4B4-12881</strain>
    </source>
</reference>
<dbReference type="PANTHER" id="PTHR36111">
    <property type="entry name" value="INNER MEMBRANE PROTEIN-RELATED"/>
    <property type="match status" value="1"/>
</dbReference>
<dbReference type="AlphaFoldDB" id="A0A9D1W2B7"/>
<protein>
    <submittedName>
        <fullName evidence="2">DUF554 domain-containing protein</fullName>
    </submittedName>
</protein>
<dbReference type="EMBL" id="DXEU01000006">
    <property type="protein sequence ID" value="HIX51228.1"/>
    <property type="molecule type" value="Genomic_DNA"/>
</dbReference>
<feature type="transmembrane region" description="Helical" evidence="1">
    <location>
        <begin position="211"/>
        <end position="229"/>
    </location>
</feature>
<evidence type="ECO:0000313" key="2">
    <source>
        <dbReference type="EMBL" id="HIX51228.1"/>
    </source>
</evidence>
<keyword evidence="1" id="KW-0472">Membrane</keyword>
<dbReference type="Pfam" id="PF04474">
    <property type="entry name" value="DUF554"/>
    <property type="match status" value="1"/>
</dbReference>
<name>A0A9D1W2B7_9FIRM</name>
<gene>
    <name evidence="2" type="ORF">IAA28_00300</name>
</gene>
<dbReference type="Proteomes" id="UP000886780">
    <property type="component" value="Unassembled WGS sequence"/>
</dbReference>